<feature type="compositionally biased region" description="Gly residues" evidence="1">
    <location>
        <begin position="100"/>
        <end position="117"/>
    </location>
</feature>
<dbReference type="SUPFAM" id="SSF52777">
    <property type="entry name" value="CoA-dependent acyltransferases"/>
    <property type="match status" value="1"/>
</dbReference>
<dbReference type="EMBL" id="PQNK01000019">
    <property type="protein sequence ID" value="RRO85669.1"/>
    <property type="molecule type" value="Genomic_DNA"/>
</dbReference>
<feature type="compositionally biased region" description="Low complexity" evidence="1">
    <location>
        <begin position="256"/>
        <end position="278"/>
    </location>
</feature>
<name>A0A3R8PBI6_9CORY</name>
<feature type="compositionally biased region" description="Basic and acidic residues" evidence="1">
    <location>
        <begin position="279"/>
        <end position="289"/>
    </location>
</feature>
<feature type="region of interest" description="Disordered" evidence="1">
    <location>
        <begin position="92"/>
        <end position="128"/>
    </location>
</feature>
<evidence type="ECO:0000313" key="3">
    <source>
        <dbReference type="Proteomes" id="UP000276526"/>
    </source>
</evidence>
<gene>
    <name evidence="2" type="ORF">CXF48_09990</name>
</gene>
<dbReference type="Proteomes" id="UP000276526">
    <property type="component" value="Unassembled WGS sequence"/>
</dbReference>
<accession>A0A3R8PBI6</accession>
<sequence>MDVTFLDLTDLAGPFTRLDVEWHGTPDGPECPLSFNQVNHLAAFRATGRSTWIGGTLPVAGVEPDAVADALRRVLARHEALRCVPAEMLVGTPDDSGDAGSAGDGGDAGTAGDGGAAAPGAPLQRAYGPGQVTVGVGGPGRDLEAAMDAACVPGRVPGLFAGLVDGTLVVGVDHFHVDMLSVEIVLRELHGLLGAGGDGGEGAARGEGTDGGDGADGGEGTEGAAGTSPAARADEPEVPSFTQVRTVGEVAAAAGVATPATPATPTSPSGGDPSTPSPDRTHPDRTDADRRALDVWRRFFARTGGRIPAAPVELLDPVPVDGPSSATAASALPAPAHRVIDLVPADRMTGDLGERTFAVALTELARALEPETGRSELPVVIPVHTRGGRRSPLHDLVGWFVTNAPVIADARDVDATRAWLRDAVAVAGLPLERVFAEFAPDLPAGGIFMVSSVDFRARGPRIPGARYISATSPTATLQLWFSRTDDAGLSVRVRHPGTRRADEVVTRILERLRRGLARHA</sequence>
<dbReference type="InterPro" id="IPR023213">
    <property type="entry name" value="CAT-like_dom_sf"/>
</dbReference>
<evidence type="ECO:0000313" key="2">
    <source>
        <dbReference type="EMBL" id="RRO85669.1"/>
    </source>
</evidence>
<protein>
    <recommendedName>
        <fullName evidence="4">Condensation domain-containing protein</fullName>
    </recommendedName>
</protein>
<feature type="compositionally biased region" description="Gly residues" evidence="1">
    <location>
        <begin position="197"/>
        <end position="223"/>
    </location>
</feature>
<feature type="region of interest" description="Disordered" evidence="1">
    <location>
        <begin position="256"/>
        <end position="289"/>
    </location>
</feature>
<evidence type="ECO:0008006" key="4">
    <source>
        <dbReference type="Google" id="ProtNLM"/>
    </source>
</evidence>
<comment type="caution">
    <text evidence="2">The sequence shown here is derived from an EMBL/GenBank/DDBJ whole genome shotgun (WGS) entry which is preliminary data.</text>
</comment>
<dbReference type="Gene3D" id="3.30.559.30">
    <property type="entry name" value="Nonribosomal peptide synthetase, condensation domain"/>
    <property type="match status" value="1"/>
</dbReference>
<organism evidence="2 3">
    <name type="scientific">Corynebacterium bovis</name>
    <dbReference type="NCBI Taxonomy" id="36808"/>
    <lineage>
        <taxon>Bacteria</taxon>
        <taxon>Bacillati</taxon>
        <taxon>Actinomycetota</taxon>
        <taxon>Actinomycetes</taxon>
        <taxon>Mycobacteriales</taxon>
        <taxon>Corynebacteriaceae</taxon>
        <taxon>Corynebacterium</taxon>
    </lineage>
</organism>
<feature type="region of interest" description="Disordered" evidence="1">
    <location>
        <begin position="197"/>
        <end position="238"/>
    </location>
</feature>
<proteinExistence type="predicted"/>
<dbReference type="AlphaFoldDB" id="A0A3R8PBI6"/>
<reference evidence="2 3" key="1">
    <citation type="submission" date="2018-01" db="EMBL/GenBank/DDBJ databases">
        <title>Twenty Corynebacterium bovis Genomes.</title>
        <authorList>
            <person name="Gulvik C.A."/>
        </authorList>
    </citation>
    <scope>NUCLEOTIDE SEQUENCE [LARGE SCALE GENOMIC DNA]</scope>
    <source>
        <strain evidence="2 3">F6900</strain>
    </source>
</reference>
<dbReference type="Gene3D" id="3.30.559.10">
    <property type="entry name" value="Chloramphenicol acetyltransferase-like domain"/>
    <property type="match status" value="1"/>
</dbReference>
<evidence type="ECO:0000256" key="1">
    <source>
        <dbReference type="SAM" id="MobiDB-lite"/>
    </source>
</evidence>